<sequence length="160" mass="18306">MSRAILYRRTTVYAMSDSPATKRSKRAKETFNPEYDEVVAWNSKQYGGWFDILLNNGELTNKVVCKEAECRGTLNKKAGESLSYHIGLHNKKEPASQEGTNDDLLKFIITSGRSVNLMGIRALSNFSILLGNFRLKLTRLAQRRPPRICYLKVYNEQVDR</sequence>
<dbReference type="WBParaSite" id="jg21082">
    <property type="protein sequence ID" value="jg21082"/>
    <property type="gene ID" value="jg21082"/>
</dbReference>
<evidence type="ECO:0000313" key="2">
    <source>
        <dbReference type="WBParaSite" id="jg21082"/>
    </source>
</evidence>
<name>A0A915DKQ4_9BILA</name>
<evidence type="ECO:0000313" key="1">
    <source>
        <dbReference type="Proteomes" id="UP000887574"/>
    </source>
</evidence>
<dbReference type="AlphaFoldDB" id="A0A915DKQ4"/>
<protein>
    <submittedName>
        <fullName evidence="2">C2H2-type domain-containing protein</fullName>
    </submittedName>
</protein>
<accession>A0A915DKQ4</accession>
<keyword evidence="1" id="KW-1185">Reference proteome</keyword>
<organism evidence="1 2">
    <name type="scientific">Ditylenchus dipsaci</name>
    <dbReference type="NCBI Taxonomy" id="166011"/>
    <lineage>
        <taxon>Eukaryota</taxon>
        <taxon>Metazoa</taxon>
        <taxon>Ecdysozoa</taxon>
        <taxon>Nematoda</taxon>
        <taxon>Chromadorea</taxon>
        <taxon>Rhabditida</taxon>
        <taxon>Tylenchina</taxon>
        <taxon>Tylenchomorpha</taxon>
        <taxon>Sphaerularioidea</taxon>
        <taxon>Anguinidae</taxon>
        <taxon>Anguininae</taxon>
        <taxon>Ditylenchus</taxon>
    </lineage>
</organism>
<reference evidence="2" key="1">
    <citation type="submission" date="2022-11" db="UniProtKB">
        <authorList>
            <consortium name="WormBaseParasite"/>
        </authorList>
    </citation>
    <scope>IDENTIFICATION</scope>
</reference>
<dbReference type="Proteomes" id="UP000887574">
    <property type="component" value="Unplaced"/>
</dbReference>
<proteinExistence type="predicted"/>